<reference evidence="2 3" key="1">
    <citation type="submission" date="2016-10" db="EMBL/GenBank/DDBJ databases">
        <authorList>
            <person name="de Groot N.N."/>
        </authorList>
    </citation>
    <scope>NUCLEOTIDE SEQUENCE [LARGE SCALE GENOMIC DNA]</scope>
    <source>
        <strain evidence="2 3">DSM 19886</strain>
    </source>
</reference>
<proteinExistence type="predicted"/>
<dbReference type="PROSITE" id="PS51166">
    <property type="entry name" value="CBM20"/>
    <property type="match status" value="1"/>
</dbReference>
<dbReference type="CDD" id="cd07184">
    <property type="entry name" value="E_set_Isoamylase_like_N"/>
    <property type="match status" value="1"/>
</dbReference>
<name>A0A1G9PVJ4_9FLAO</name>
<dbReference type="RefSeq" id="WP_089888578.1">
    <property type="nucleotide sequence ID" value="NZ_FNGV01000004.1"/>
</dbReference>
<keyword evidence="2" id="KW-0418">Kinase</keyword>
<dbReference type="SMART" id="SM01065">
    <property type="entry name" value="CBM_2"/>
    <property type="match status" value="1"/>
</dbReference>
<evidence type="ECO:0000313" key="2">
    <source>
        <dbReference type="EMBL" id="SDM02780.1"/>
    </source>
</evidence>
<dbReference type="STRING" id="192904.SAMN04488514_104176"/>
<sequence>MAIAKQYLKTKPVCKVTFTVPAEEAKKVAVVGDFNNWKATKASALKKLKNGTFKGTLELPKEGSFEFKYIIDGNYVNEESADRYQYNEYAGSENAVLDL</sequence>
<dbReference type="OrthoDB" id="5451596at2"/>
<protein>
    <submittedName>
        <fullName evidence="2">Glycogen recognition site of AMP-activated protein kinase</fullName>
    </submittedName>
</protein>
<dbReference type="InterPro" id="IPR002044">
    <property type="entry name" value="CBM20"/>
</dbReference>
<dbReference type="AlphaFoldDB" id="A0A1G9PVJ4"/>
<accession>A0A1G9PVJ4</accession>
<dbReference type="GO" id="GO:0016301">
    <property type="term" value="F:kinase activity"/>
    <property type="evidence" value="ECO:0007669"/>
    <property type="project" value="UniProtKB-KW"/>
</dbReference>
<dbReference type="EMBL" id="FNGV01000004">
    <property type="protein sequence ID" value="SDM02780.1"/>
    <property type="molecule type" value="Genomic_DNA"/>
</dbReference>
<dbReference type="GO" id="GO:2001070">
    <property type="term" value="F:starch binding"/>
    <property type="evidence" value="ECO:0007669"/>
    <property type="project" value="InterPro"/>
</dbReference>
<dbReference type="InterPro" id="IPR032640">
    <property type="entry name" value="AMPK1_CBM"/>
</dbReference>
<dbReference type="InterPro" id="IPR014756">
    <property type="entry name" value="Ig_E-set"/>
</dbReference>
<keyword evidence="2" id="KW-0808">Transferase</keyword>
<dbReference type="InterPro" id="IPR013783">
    <property type="entry name" value="Ig-like_fold"/>
</dbReference>
<feature type="domain" description="CBM20" evidence="1">
    <location>
        <begin position="8"/>
        <end position="99"/>
    </location>
</feature>
<dbReference type="Proteomes" id="UP000199440">
    <property type="component" value="Unassembled WGS sequence"/>
</dbReference>
<keyword evidence="3" id="KW-1185">Reference proteome</keyword>
<organism evidence="2 3">
    <name type="scientific">Kriegella aquimaris</name>
    <dbReference type="NCBI Taxonomy" id="192904"/>
    <lineage>
        <taxon>Bacteria</taxon>
        <taxon>Pseudomonadati</taxon>
        <taxon>Bacteroidota</taxon>
        <taxon>Flavobacteriia</taxon>
        <taxon>Flavobacteriales</taxon>
        <taxon>Flavobacteriaceae</taxon>
        <taxon>Kriegella</taxon>
    </lineage>
</organism>
<dbReference type="Pfam" id="PF16561">
    <property type="entry name" value="AMPK1_CBM"/>
    <property type="match status" value="1"/>
</dbReference>
<gene>
    <name evidence="2" type="ORF">SAMN04488514_104176</name>
</gene>
<evidence type="ECO:0000259" key="1">
    <source>
        <dbReference type="PROSITE" id="PS51166"/>
    </source>
</evidence>
<evidence type="ECO:0000313" key="3">
    <source>
        <dbReference type="Proteomes" id="UP000199440"/>
    </source>
</evidence>
<dbReference type="Gene3D" id="2.60.40.10">
    <property type="entry name" value="Immunoglobulins"/>
    <property type="match status" value="1"/>
</dbReference>
<dbReference type="SUPFAM" id="SSF81296">
    <property type="entry name" value="E set domains"/>
    <property type="match status" value="1"/>
</dbReference>